<evidence type="ECO:0000313" key="3">
    <source>
        <dbReference type="Proteomes" id="UP001055868"/>
    </source>
</evidence>
<organism evidence="2 3">
    <name type="scientific">Brachybacterium kimchii</name>
    <dbReference type="NCBI Taxonomy" id="2942909"/>
    <lineage>
        <taxon>Bacteria</taxon>
        <taxon>Bacillati</taxon>
        <taxon>Actinomycetota</taxon>
        <taxon>Actinomycetes</taxon>
        <taxon>Micrococcales</taxon>
        <taxon>Dermabacteraceae</taxon>
        <taxon>Brachybacterium</taxon>
    </lineage>
</organism>
<protein>
    <submittedName>
        <fullName evidence="2">Uncharacterized protein</fullName>
    </submittedName>
</protein>
<sequence length="121" mass="13292">MTTDAAPPPKSSTAFRRPKPWFADAGMLSSSLAVLTARREQCRLNVNSPQARAMGRSSEHVHVVEEVTDDGHMIMQNPWGPAGGRQEDDPVHKPGELRLTDDEYQERFANVTIGEGADLGH</sequence>
<accession>A0ABY4N3D9</accession>
<evidence type="ECO:0000313" key="2">
    <source>
        <dbReference type="EMBL" id="UQN29072.1"/>
    </source>
</evidence>
<dbReference type="RefSeq" id="WP_249478234.1">
    <property type="nucleotide sequence ID" value="NZ_CP097218.1"/>
</dbReference>
<name>A0ABY4N3D9_9MICO</name>
<dbReference type="EMBL" id="CP097218">
    <property type="protein sequence ID" value="UQN29072.1"/>
    <property type="molecule type" value="Genomic_DNA"/>
</dbReference>
<keyword evidence="3" id="KW-1185">Reference proteome</keyword>
<proteinExistence type="predicted"/>
<gene>
    <name evidence="2" type="ORF">M4486_15790</name>
</gene>
<dbReference type="Proteomes" id="UP001055868">
    <property type="component" value="Chromosome"/>
</dbReference>
<evidence type="ECO:0000256" key="1">
    <source>
        <dbReference type="SAM" id="MobiDB-lite"/>
    </source>
</evidence>
<feature type="region of interest" description="Disordered" evidence="1">
    <location>
        <begin position="69"/>
        <end position="93"/>
    </location>
</feature>
<reference evidence="2" key="1">
    <citation type="submission" date="2022-05" db="EMBL/GenBank/DDBJ databases">
        <title>Genomic analysis of Brachybacterium sp. CBA3104.</title>
        <authorList>
            <person name="Roh S.W."/>
            <person name="Kim Y.B."/>
            <person name="Kim Y."/>
        </authorList>
    </citation>
    <scope>NUCLEOTIDE SEQUENCE</scope>
    <source>
        <strain evidence="2">CBA3104</strain>
    </source>
</reference>